<dbReference type="Gene3D" id="3.40.630.10">
    <property type="entry name" value="Zn peptidases"/>
    <property type="match status" value="1"/>
</dbReference>
<protein>
    <recommendedName>
        <fullName evidence="3">Amidohydrolase</fullName>
    </recommendedName>
</protein>
<dbReference type="RefSeq" id="WP_425358762.1">
    <property type="nucleotide sequence ID" value="NZ_BAAAVY010000001.1"/>
</dbReference>
<evidence type="ECO:0008006" key="3">
    <source>
        <dbReference type="Google" id="ProtNLM"/>
    </source>
</evidence>
<evidence type="ECO:0000313" key="1">
    <source>
        <dbReference type="EMBL" id="SUY28188.1"/>
    </source>
</evidence>
<dbReference type="EMBL" id="UFSM01000002">
    <property type="protein sequence ID" value="SUY28188.1"/>
    <property type="molecule type" value="Genomic_DNA"/>
</dbReference>
<dbReference type="Proteomes" id="UP000254701">
    <property type="component" value="Unassembled WGS sequence"/>
</dbReference>
<name>A0A381IL36_AMIAI</name>
<organism evidence="1 2">
    <name type="scientific">Aminobacter aminovorans</name>
    <name type="common">Chelatobacter heintzii</name>
    <dbReference type="NCBI Taxonomy" id="83263"/>
    <lineage>
        <taxon>Bacteria</taxon>
        <taxon>Pseudomonadati</taxon>
        <taxon>Pseudomonadota</taxon>
        <taxon>Alphaproteobacteria</taxon>
        <taxon>Hyphomicrobiales</taxon>
        <taxon>Phyllobacteriaceae</taxon>
        <taxon>Aminobacter</taxon>
    </lineage>
</organism>
<gene>
    <name evidence="1" type="ORF">NCTC10684_05020</name>
</gene>
<sequence length="68" mass="7529">MLASEEFGVFDHNAASAMFFLGAGGRHPALHNPDYDSPDDVIPIASNPFFAFERGMGRWPKGNRYQLS</sequence>
<evidence type="ECO:0000313" key="2">
    <source>
        <dbReference type="Proteomes" id="UP000254701"/>
    </source>
</evidence>
<dbReference type="AlphaFoldDB" id="A0A381IL36"/>
<reference evidence="1 2" key="1">
    <citation type="submission" date="2018-06" db="EMBL/GenBank/DDBJ databases">
        <authorList>
            <consortium name="Pathogen Informatics"/>
            <person name="Doyle S."/>
        </authorList>
    </citation>
    <scope>NUCLEOTIDE SEQUENCE [LARGE SCALE GENOMIC DNA]</scope>
    <source>
        <strain evidence="1 2">NCTC10684</strain>
    </source>
</reference>
<accession>A0A381IL36</accession>
<proteinExistence type="predicted"/>